<evidence type="ECO:0000256" key="1">
    <source>
        <dbReference type="SAM" id="MobiDB-lite"/>
    </source>
</evidence>
<keyword evidence="3" id="KW-1185">Reference proteome</keyword>
<proteinExistence type="predicted"/>
<dbReference type="Proteomes" id="UP000005237">
    <property type="component" value="Unassembled WGS sequence"/>
</dbReference>
<evidence type="ECO:0000313" key="2">
    <source>
        <dbReference type="EnsemblMetazoa" id="CJA08774.1"/>
    </source>
</evidence>
<name>A0A8R1HRA9_CAEJA</name>
<feature type="compositionally biased region" description="Polar residues" evidence="1">
    <location>
        <begin position="8"/>
        <end position="24"/>
    </location>
</feature>
<accession>A0A8R1HRA9</accession>
<feature type="region of interest" description="Disordered" evidence="1">
    <location>
        <begin position="1"/>
        <end position="40"/>
    </location>
</feature>
<dbReference type="EnsemblMetazoa" id="CJA08774.1">
    <property type="protein sequence ID" value="CJA08774.1"/>
    <property type="gene ID" value="WBGene00127976"/>
</dbReference>
<protein>
    <submittedName>
        <fullName evidence="2">Uncharacterized protein</fullName>
    </submittedName>
</protein>
<sequence length="160" mass="17949">MKDEDLKTSVSSDLSLQKTQSASNSDDDDDERMSPISSYHFVDEENLGKVQLLPSPPPDYAKRLLAQVRNKRRRGKKSPQDYWGNEDEDTLFSVPSLIRDPTTMRSSSSIHPLDIQDSRILHVKNARLGWKKSHAVLDPPPVEVDSSAIGSESELTIMNS</sequence>
<organism evidence="2 3">
    <name type="scientific">Caenorhabditis japonica</name>
    <dbReference type="NCBI Taxonomy" id="281687"/>
    <lineage>
        <taxon>Eukaryota</taxon>
        <taxon>Metazoa</taxon>
        <taxon>Ecdysozoa</taxon>
        <taxon>Nematoda</taxon>
        <taxon>Chromadorea</taxon>
        <taxon>Rhabditida</taxon>
        <taxon>Rhabditina</taxon>
        <taxon>Rhabditomorpha</taxon>
        <taxon>Rhabditoidea</taxon>
        <taxon>Rhabditidae</taxon>
        <taxon>Peloderinae</taxon>
        <taxon>Caenorhabditis</taxon>
    </lineage>
</organism>
<reference evidence="2" key="2">
    <citation type="submission" date="2022-06" db="UniProtKB">
        <authorList>
            <consortium name="EnsemblMetazoa"/>
        </authorList>
    </citation>
    <scope>IDENTIFICATION</scope>
    <source>
        <strain evidence="2">DF5081</strain>
    </source>
</reference>
<reference evidence="3" key="1">
    <citation type="submission" date="2010-08" db="EMBL/GenBank/DDBJ databases">
        <authorList>
            <consortium name="Caenorhabditis japonica Sequencing Consortium"/>
            <person name="Wilson R.K."/>
        </authorList>
    </citation>
    <scope>NUCLEOTIDE SEQUENCE [LARGE SCALE GENOMIC DNA]</scope>
    <source>
        <strain evidence="3">DF5081</strain>
    </source>
</reference>
<dbReference type="AlphaFoldDB" id="A0A8R1HRA9"/>
<evidence type="ECO:0000313" key="3">
    <source>
        <dbReference type="Proteomes" id="UP000005237"/>
    </source>
</evidence>